<dbReference type="SMART" id="SM01011">
    <property type="entry name" value="AMP_N"/>
    <property type="match status" value="1"/>
</dbReference>
<dbReference type="GO" id="GO:0030145">
    <property type="term" value="F:manganese ion binding"/>
    <property type="evidence" value="ECO:0007669"/>
    <property type="project" value="InterPro"/>
</dbReference>
<dbReference type="Gene3D" id="3.40.350.10">
    <property type="entry name" value="Creatinase/prolidase N-terminal domain"/>
    <property type="match status" value="1"/>
</dbReference>
<evidence type="ECO:0000259" key="11">
    <source>
        <dbReference type="SMART" id="SM01011"/>
    </source>
</evidence>
<accession>W4LP32</accession>
<comment type="cofactor">
    <cofactor evidence="2">
        <name>Mn(2+)</name>
        <dbReference type="ChEBI" id="CHEBI:29035"/>
    </cofactor>
</comment>
<keyword evidence="6 10" id="KW-0479">Metal-binding</keyword>
<proteinExistence type="inferred from homology"/>
<dbReference type="EC" id="3.4.11.9" evidence="4"/>
<dbReference type="PANTHER" id="PTHR43226">
    <property type="entry name" value="XAA-PRO AMINOPEPTIDASE 3"/>
    <property type="match status" value="1"/>
</dbReference>
<dbReference type="InterPro" id="IPR007865">
    <property type="entry name" value="Aminopep_P_N"/>
</dbReference>
<dbReference type="PROSITE" id="PS00491">
    <property type="entry name" value="PROLINE_PEPTIDASE"/>
    <property type="match status" value="1"/>
</dbReference>
<dbReference type="PATRIC" id="fig|1429438.4.peg.2784"/>
<dbReference type="InterPro" id="IPR029149">
    <property type="entry name" value="Creatin/AminoP/Spt16_N"/>
</dbReference>
<dbReference type="Pfam" id="PF00557">
    <property type="entry name" value="Peptidase_M24"/>
    <property type="match status" value="1"/>
</dbReference>
<evidence type="ECO:0000256" key="10">
    <source>
        <dbReference type="RuleBase" id="RU000590"/>
    </source>
</evidence>
<comment type="caution">
    <text evidence="12">The sequence shown here is derived from an EMBL/GenBank/DDBJ whole genome shotgun (WGS) entry which is preliminary data.</text>
</comment>
<evidence type="ECO:0000256" key="7">
    <source>
        <dbReference type="ARBA" id="ARBA00022801"/>
    </source>
</evidence>
<dbReference type="Gene3D" id="3.90.230.10">
    <property type="entry name" value="Creatinase/methionine aminopeptidase superfamily"/>
    <property type="match status" value="1"/>
</dbReference>
<keyword evidence="8" id="KW-0482">Metalloprotease</keyword>
<evidence type="ECO:0000256" key="5">
    <source>
        <dbReference type="ARBA" id="ARBA00022670"/>
    </source>
</evidence>
<comment type="similarity">
    <text evidence="3 10">Belongs to the peptidase M24B family.</text>
</comment>
<dbReference type="InterPro" id="IPR036005">
    <property type="entry name" value="Creatinase/aminopeptidase-like"/>
</dbReference>
<comment type="catalytic activity">
    <reaction evidence="1">
        <text>Release of any N-terminal amino acid, including proline, that is linked to proline, even from a dipeptide or tripeptide.</text>
        <dbReference type="EC" id="3.4.11.9"/>
    </reaction>
</comment>
<keyword evidence="5" id="KW-0645">Protease</keyword>
<evidence type="ECO:0000256" key="8">
    <source>
        <dbReference type="ARBA" id="ARBA00023049"/>
    </source>
</evidence>
<dbReference type="Pfam" id="PF05195">
    <property type="entry name" value="AMP_N"/>
    <property type="match status" value="1"/>
</dbReference>
<reference evidence="12 13" key="1">
    <citation type="journal article" date="2014" name="Nature">
        <title>An environmental bacterial taxon with a large and distinct metabolic repertoire.</title>
        <authorList>
            <person name="Wilson M.C."/>
            <person name="Mori T."/>
            <person name="Ruckert C."/>
            <person name="Uria A.R."/>
            <person name="Helf M.J."/>
            <person name="Takada K."/>
            <person name="Gernert C."/>
            <person name="Steffens U.A."/>
            <person name="Heycke N."/>
            <person name="Schmitt S."/>
            <person name="Rinke C."/>
            <person name="Helfrich E.J."/>
            <person name="Brachmann A.O."/>
            <person name="Gurgui C."/>
            <person name="Wakimoto T."/>
            <person name="Kracht M."/>
            <person name="Crusemann M."/>
            <person name="Hentschel U."/>
            <person name="Abe I."/>
            <person name="Matsunaga S."/>
            <person name="Kalinowski J."/>
            <person name="Takeyama H."/>
            <person name="Piel J."/>
        </authorList>
    </citation>
    <scope>NUCLEOTIDE SEQUENCE [LARGE SCALE GENOMIC DNA]</scope>
    <source>
        <strain evidence="13">TSY1</strain>
    </source>
</reference>
<dbReference type="SUPFAM" id="SSF53092">
    <property type="entry name" value="Creatinase/prolidase N-terminal domain"/>
    <property type="match status" value="1"/>
</dbReference>
<dbReference type="AlphaFoldDB" id="W4LP32"/>
<dbReference type="GO" id="GO:0070006">
    <property type="term" value="F:metalloaminopeptidase activity"/>
    <property type="evidence" value="ECO:0007669"/>
    <property type="project" value="InterPro"/>
</dbReference>
<protein>
    <recommendedName>
        <fullName evidence="4">Xaa-Pro aminopeptidase</fullName>
        <ecNumber evidence="4">3.4.11.9</ecNumber>
    </recommendedName>
</protein>
<gene>
    <name evidence="12" type="ORF">ETSY1_13955</name>
</gene>
<dbReference type="GO" id="GO:0006508">
    <property type="term" value="P:proteolysis"/>
    <property type="evidence" value="ECO:0007669"/>
    <property type="project" value="UniProtKB-KW"/>
</dbReference>
<dbReference type="InterPro" id="IPR001131">
    <property type="entry name" value="Peptidase_M24B_aminopep-P_CS"/>
</dbReference>
<dbReference type="InterPro" id="IPR000994">
    <property type="entry name" value="Pept_M24"/>
</dbReference>
<name>W4LP32_ENTF1</name>
<dbReference type="PANTHER" id="PTHR43226:SF4">
    <property type="entry name" value="XAA-PRO AMINOPEPTIDASE 3"/>
    <property type="match status" value="1"/>
</dbReference>
<keyword evidence="13" id="KW-1185">Reference proteome</keyword>
<evidence type="ECO:0000256" key="6">
    <source>
        <dbReference type="ARBA" id="ARBA00022723"/>
    </source>
</evidence>
<evidence type="ECO:0000256" key="9">
    <source>
        <dbReference type="ARBA" id="ARBA00023211"/>
    </source>
</evidence>
<organism evidence="12 13">
    <name type="scientific">Entotheonella factor</name>
    <dbReference type="NCBI Taxonomy" id="1429438"/>
    <lineage>
        <taxon>Bacteria</taxon>
        <taxon>Pseudomonadati</taxon>
        <taxon>Nitrospinota/Tectimicrobiota group</taxon>
        <taxon>Candidatus Tectimicrobiota</taxon>
        <taxon>Candidatus Entotheonellia</taxon>
        <taxon>Candidatus Entotheonellales</taxon>
        <taxon>Candidatus Entotheonellaceae</taxon>
        <taxon>Candidatus Entotheonella</taxon>
    </lineage>
</organism>
<dbReference type="CDD" id="cd01087">
    <property type="entry name" value="Prolidase"/>
    <property type="match status" value="1"/>
</dbReference>
<evidence type="ECO:0000256" key="1">
    <source>
        <dbReference type="ARBA" id="ARBA00001424"/>
    </source>
</evidence>
<feature type="domain" description="Aminopeptidase P N-terminal" evidence="11">
    <location>
        <begin position="5"/>
        <end position="138"/>
    </location>
</feature>
<evidence type="ECO:0000256" key="3">
    <source>
        <dbReference type="ARBA" id="ARBA00008766"/>
    </source>
</evidence>
<evidence type="ECO:0000313" key="13">
    <source>
        <dbReference type="Proteomes" id="UP000019141"/>
    </source>
</evidence>
<dbReference type="EMBL" id="AZHW01000409">
    <property type="protein sequence ID" value="ETW99722.1"/>
    <property type="molecule type" value="Genomic_DNA"/>
</dbReference>
<evidence type="ECO:0000256" key="4">
    <source>
        <dbReference type="ARBA" id="ARBA00012574"/>
    </source>
</evidence>
<keyword evidence="7" id="KW-0378">Hydrolase</keyword>
<evidence type="ECO:0000256" key="2">
    <source>
        <dbReference type="ARBA" id="ARBA00001936"/>
    </source>
</evidence>
<evidence type="ECO:0000313" key="12">
    <source>
        <dbReference type="EMBL" id="ETW99722.1"/>
    </source>
</evidence>
<dbReference type="InterPro" id="IPR052433">
    <property type="entry name" value="X-Pro_dipept-like"/>
</dbReference>
<dbReference type="GO" id="GO:0005829">
    <property type="term" value="C:cytosol"/>
    <property type="evidence" value="ECO:0007669"/>
    <property type="project" value="TreeGrafter"/>
</dbReference>
<sequence>MSAEFDIEHFKRRRETLQHRMQPGVAIFPASPMRPRNSDVDYEYRQDSDFFYLTGFEEPDALGLVCTAHPEHQFVLFVPKRDKEMEIWHGHRAGREGATRIYGADAAFELEEIDSKVPEYLKDIERIYIPFGESDAFHTKVRGWLNRVRGLSYQGVNAPREIHDLSPILHDMRLIKTDDDLRALRRACEITAEGHKMGMRRTRPGRYEYEVQAEIEYVFRTHGSMRNGYPSIVAGGDNANILHYIANNMPLSDGDLLLVDAGCEFGMYSGDISRTWPVNGKFSPAQAEVYNWVLKAQLAAIETCREGVGFRAVHEAAVDILTEGLVAMGLLEGDPADIIAAQKQWDEDVKNKKVDPTTDKDKAPRTYREFFMHSTSHWLGMDVHDVGTYKQGDDWVLLRPGCVLTVEPGIYIAADRDDVPEQYKGIGVRIEDDVLITADGPDVLTKDCPKTIEEIEALMAEARSLA</sequence>
<dbReference type="Proteomes" id="UP000019141">
    <property type="component" value="Unassembled WGS sequence"/>
</dbReference>
<dbReference type="HOGENOM" id="CLU_017266_1_0_7"/>
<dbReference type="SUPFAM" id="SSF55920">
    <property type="entry name" value="Creatinase/aminopeptidase"/>
    <property type="match status" value="1"/>
</dbReference>
<keyword evidence="9" id="KW-0464">Manganese</keyword>